<dbReference type="Proteomes" id="UP001315686">
    <property type="component" value="Unassembled WGS sequence"/>
</dbReference>
<proteinExistence type="predicted"/>
<accession>A0AAP2CSS9</accession>
<reference evidence="2 3" key="1">
    <citation type="journal article" date="2021" name="Arch. Microbiol.">
        <title>Harenicola maris gen. nov., sp. nov. isolated from the Sea of Japan shallow sediments.</title>
        <authorList>
            <person name="Romanenko L.A."/>
            <person name="Kurilenko V.V."/>
            <person name="Chernysheva N.Y."/>
            <person name="Tekutyeva L.A."/>
            <person name="Velansky P.V."/>
            <person name="Svetashev V.I."/>
            <person name="Isaeva M.P."/>
        </authorList>
    </citation>
    <scope>NUCLEOTIDE SEQUENCE [LARGE SCALE GENOMIC DNA]</scope>
    <source>
        <strain evidence="2 3">KMM 3653</strain>
    </source>
</reference>
<evidence type="ECO:0000313" key="3">
    <source>
        <dbReference type="Proteomes" id="UP001315686"/>
    </source>
</evidence>
<feature type="domain" description="Hedgehog/Intein (Hint)" evidence="1">
    <location>
        <begin position="156"/>
        <end position="294"/>
    </location>
</feature>
<dbReference type="AlphaFoldDB" id="A0AAP2CSS9"/>
<sequence length="335" mass="34722">MSDYSIYVLDESDVTISNGVGLDGVNQGNGSHLVGETLTFANQNFTQIEISDGGTDANFGDSDGDQTLNGAQEVDGVTYADGTAVEAEYSFVVTDGTDTWTLIGFNVNNSSPAYGTVEGIAVIGGPGGFPPAGVPLTVISASEGPNNAASAHATPICFAAGTLIECADGLRRIEEIVPGDMVRVSGGGLRPVLWAHSATWQAEGDAAPIEFDAGVIGNSRALRLSPQHRVLHESAQADLMFGANAVLVPAKAYLGQPGVRQVIGGEVTYVHLLFENHEVIFAEGARCESLNPGDVALDSVDGAAREALRGLLPSEALVTPFPALRRIEAQALLCA</sequence>
<dbReference type="InterPro" id="IPR036844">
    <property type="entry name" value="Hint_dom_sf"/>
</dbReference>
<gene>
    <name evidence="2" type="ORF">IV417_16070</name>
</gene>
<dbReference type="RefSeq" id="WP_327795120.1">
    <property type="nucleotide sequence ID" value="NZ_JADQAZ010000003.1"/>
</dbReference>
<dbReference type="Gene3D" id="2.170.16.10">
    <property type="entry name" value="Hedgehog/Intein (Hint) domain"/>
    <property type="match status" value="1"/>
</dbReference>
<name>A0AAP2CSS9_9RHOB</name>
<protein>
    <submittedName>
        <fullName evidence="2">Hint domain-containing protein</fullName>
    </submittedName>
</protein>
<dbReference type="SUPFAM" id="SSF51294">
    <property type="entry name" value="Hedgehog/intein (Hint) domain"/>
    <property type="match status" value="1"/>
</dbReference>
<comment type="caution">
    <text evidence="2">The sequence shown here is derived from an EMBL/GenBank/DDBJ whole genome shotgun (WGS) entry which is preliminary data.</text>
</comment>
<dbReference type="EMBL" id="JADQAZ010000003">
    <property type="protein sequence ID" value="MBT0958906.1"/>
    <property type="molecule type" value="Genomic_DNA"/>
</dbReference>
<dbReference type="InterPro" id="IPR028992">
    <property type="entry name" value="Hedgehog/Intein_dom"/>
</dbReference>
<evidence type="ECO:0000259" key="1">
    <source>
        <dbReference type="Pfam" id="PF13403"/>
    </source>
</evidence>
<dbReference type="Pfam" id="PF13403">
    <property type="entry name" value="Hint_2"/>
    <property type="match status" value="1"/>
</dbReference>
<organism evidence="2 3">
    <name type="scientific">Harenicola maris</name>
    <dbReference type="NCBI Taxonomy" id="2841044"/>
    <lineage>
        <taxon>Bacteria</taxon>
        <taxon>Pseudomonadati</taxon>
        <taxon>Pseudomonadota</taxon>
        <taxon>Alphaproteobacteria</taxon>
        <taxon>Rhodobacterales</taxon>
        <taxon>Paracoccaceae</taxon>
        <taxon>Harenicola</taxon>
    </lineage>
</organism>
<keyword evidence="3" id="KW-1185">Reference proteome</keyword>
<evidence type="ECO:0000313" key="2">
    <source>
        <dbReference type="EMBL" id="MBT0958906.1"/>
    </source>
</evidence>